<evidence type="ECO:0000313" key="3">
    <source>
        <dbReference type="Proteomes" id="UP001153076"/>
    </source>
</evidence>
<feature type="region of interest" description="Disordered" evidence="1">
    <location>
        <begin position="25"/>
        <end position="44"/>
    </location>
</feature>
<comment type="caution">
    <text evidence="2">The sequence shown here is derived from an EMBL/GenBank/DDBJ whole genome shotgun (WGS) entry which is preliminary data.</text>
</comment>
<reference evidence="2" key="1">
    <citation type="submission" date="2022-04" db="EMBL/GenBank/DDBJ databases">
        <title>Carnegiea gigantea Genome sequencing and assembly v2.</title>
        <authorList>
            <person name="Copetti D."/>
            <person name="Sanderson M.J."/>
            <person name="Burquez A."/>
            <person name="Wojciechowski M.F."/>
        </authorList>
    </citation>
    <scope>NUCLEOTIDE SEQUENCE</scope>
    <source>
        <strain evidence="2">SGP5-SGP5p</strain>
        <tissue evidence="2">Aerial part</tissue>
    </source>
</reference>
<protein>
    <submittedName>
        <fullName evidence="2">Uncharacterized protein</fullName>
    </submittedName>
</protein>
<evidence type="ECO:0000313" key="2">
    <source>
        <dbReference type="EMBL" id="KAJ8451469.1"/>
    </source>
</evidence>
<dbReference type="AlphaFoldDB" id="A0A9Q1QRH3"/>
<name>A0A9Q1QRH3_9CARY</name>
<gene>
    <name evidence="2" type="ORF">Cgig2_017860</name>
</gene>
<accession>A0A9Q1QRH3</accession>
<dbReference type="EMBL" id="JAKOGI010000009">
    <property type="protein sequence ID" value="KAJ8451469.1"/>
    <property type="molecule type" value="Genomic_DNA"/>
</dbReference>
<organism evidence="2 3">
    <name type="scientific">Carnegiea gigantea</name>
    <dbReference type="NCBI Taxonomy" id="171969"/>
    <lineage>
        <taxon>Eukaryota</taxon>
        <taxon>Viridiplantae</taxon>
        <taxon>Streptophyta</taxon>
        <taxon>Embryophyta</taxon>
        <taxon>Tracheophyta</taxon>
        <taxon>Spermatophyta</taxon>
        <taxon>Magnoliopsida</taxon>
        <taxon>eudicotyledons</taxon>
        <taxon>Gunneridae</taxon>
        <taxon>Pentapetalae</taxon>
        <taxon>Caryophyllales</taxon>
        <taxon>Cactineae</taxon>
        <taxon>Cactaceae</taxon>
        <taxon>Cactoideae</taxon>
        <taxon>Echinocereeae</taxon>
        <taxon>Carnegiea</taxon>
    </lineage>
</organism>
<dbReference type="Proteomes" id="UP001153076">
    <property type="component" value="Unassembled WGS sequence"/>
</dbReference>
<proteinExistence type="predicted"/>
<keyword evidence="3" id="KW-1185">Reference proteome</keyword>
<sequence length="182" mass="20136">MKFVGSCRPLTGVPPVMGEAASRVFGLTDPPHDEEGLTDRPLLPSRGRGRSRCLILAVFNSQMLASRNASPLLGGAKLRPPSAQGLLIALSLALHKIKKSQVRTKRKVQSKHGRQVPLEKFLRIRRPATARKKSFSKNFNLESQFRGALSLDLLFLFSGPFIDLIACPMNFRMGRNLSSLMK</sequence>
<evidence type="ECO:0000256" key="1">
    <source>
        <dbReference type="SAM" id="MobiDB-lite"/>
    </source>
</evidence>